<protein>
    <submittedName>
        <fullName evidence="1">Uncharacterized protein</fullName>
    </submittedName>
</protein>
<sequence>MNTSGSEDELDEECKQLVEEHETMISTKIETYQQLLLRANN</sequence>
<reference evidence="1 2" key="1">
    <citation type="submission" date="2024-08" db="EMBL/GenBank/DDBJ databases">
        <title>Draft Genome Sequence of Legionella lytica strain DSB2004, Isolated From a Fire Sprinkler System.</title>
        <authorList>
            <person name="Everhart A.D."/>
            <person name="Kidane D.T."/>
            <person name="Farone A.L."/>
            <person name="Farone M.B."/>
        </authorList>
    </citation>
    <scope>NUCLEOTIDE SEQUENCE [LARGE SCALE GENOMIC DNA]</scope>
    <source>
        <strain evidence="1 2">DSB2004</strain>
    </source>
</reference>
<keyword evidence="2" id="KW-1185">Reference proteome</keyword>
<gene>
    <name evidence="1" type="ORF">ACD661_00050</name>
</gene>
<name>A0ABW8D6C7_9GAMM</name>
<proteinExistence type="predicted"/>
<evidence type="ECO:0000313" key="1">
    <source>
        <dbReference type="EMBL" id="MFJ1266940.1"/>
    </source>
</evidence>
<dbReference type="Proteomes" id="UP001615550">
    <property type="component" value="Unassembled WGS sequence"/>
</dbReference>
<dbReference type="EMBL" id="JBGORX010000001">
    <property type="protein sequence ID" value="MFJ1266940.1"/>
    <property type="molecule type" value="Genomic_DNA"/>
</dbReference>
<dbReference type="RefSeq" id="WP_400185388.1">
    <property type="nucleotide sequence ID" value="NZ_JBGORX010000001.1"/>
</dbReference>
<organism evidence="1 2">
    <name type="scientific">Legionella lytica</name>
    <dbReference type="NCBI Taxonomy" id="96232"/>
    <lineage>
        <taxon>Bacteria</taxon>
        <taxon>Pseudomonadati</taxon>
        <taxon>Pseudomonadota</taxon>
        <taxon>Gammaproteobacteria</taxon>
        <taxon>Legionellales</taxon>
        <taxon>Legionellaceae</taxon>
        <taxon>Legionella</taxon>
    </lineage>
</organism>
<accession>A0ABW8D6C7</accession>
<evidence type="ECO:0000313" key="2">
    <source>
        <dbReference type="Proteomes" id="UP001615550"/>
    </source>
</evidence>
<comment type="caution">
    <text evidence="1">The sequence shown here is derived from an EMBL/GenBank/DDBJ whole genome shotgun (WGS) entry which is preliminary data.</text>
</comment>